<feature type="domain" description="Bacterial Ig-like" evidence="4">
    <location>
        <begin position="348"/>
        <end position="428"/>
    </location>
</feature>
<accession>A0A853C117</accession>
<keyword evidence="1 2" id="KW-0732">Signal</keyword>
<dbReference type="InterPro" id="IPR050811">
    <property type="entry name" value="Phosphate_ABC_transporter"/>
</dbReference>
<name>A0A853C117_9ACTN</name>
<dbReference type="PANTHER" id="PTHR30570">
    <property type="entry name" value="PERIPLASMIC PHOSPHATE BINDING COMPONENT OF PHOSPHATE ABC TRANSPORTER"/>
    <property type="match status" value="1"/>
</dbReference>
<gene>
    <name evidence="5" type="ORF">HNR19_001006</name>
</gene>
<comment type="caution">
    <text evidence="5">The sequence shown here is derived from an EMBL/GenBank/DDBJ whole genome shotgun (WGS) entry which is preliminary data.</text>
</comment>
<dbReference type="Pfam" id="PF12849">
    <property type="entry name" value="PBP_like_2"/>
    <property type="match status" value="1"/>
</dbReference>
<dbReference type="EMBL" id="JACCFP010000001">
    <property type="protein sequence ID" value="NYJ00308.1"/>
    <property type="molecule type" value="Genomic_DNA"/>
</dbReference>
<evidence type="ECO:0000313" key="5">
    <source>
        <dbReference type="EMBL" id="NYJ00308.1"/>
    </source>
</evidence>
<dbReference type="Proteomes" id="UP000530424">
    <property type="component" value="Unassembled WGS sequence"/>
</dbReference>
<dbReference type="GO" id="GO:0005975">
    <property type="term" value="P:carbohydrate metabolic process"/>
    <property type="evidence" value="ECO:0007669"/>
    <property type="project" value="UniProtKB-ARBA"/>
</dbReference>
<keyword evidence="6" id="KW-1185">Reference proteome</keyword>
<evidence type="ECO:0000256" key="1">
    <source>
        <dbReference type="ARBA" id="ARBA00022729"/>
    </source>
</evidence>
<dbReference type="Gene3D" id="3.40.190.10">
    <property type="entry name" value="Periplasmic binding protein-like II"/>
    <property type="match status" value="2"/>
</dbReference>
<reference evidence="5 6" key="1">
    <citation type="submission" date="2020-07" db="EMBL/GenBank/DDBJ databases">
        <title>Sequencing the genomes of 1000 actinobacteria strains.</title>
        <authorList>
            <person name="Klenk H.-P."/>
        </authorList>
    </citation>
    <scope>NUCLEOTIDE SEQUENCE [LARGE SCALE GENOMIC DNA]</scope>
    <source>
        <strain evidence="5 6">DSM 103833</strain>
    </source>
</reference>
<protein>
    <submittedName>
        <fullName evidence="5">ABC-type phosphate transport system substrate-binding protein</fullName>
    </submittedName>
</protein>
<feature type="signal peptide" evidence="2">
    <location>
        <begin position="1"/>
        <end position="28"/>
    </location>
</feature>
<dbReference type="InterPro" id="IPR024370">
    <property type="entry name" value="PBP_domain"/>
</dbReference>
<dbReference type="PANTHER" id="PTHR30570:SF1">
    <property type="entry name" value="PHOSPHATE-BINDING PROTEIN PSTS"/>
    <property type="match status" value="1"/>
</dbReference>
<dbReference type="InterPro" id="IPR013783">
    <property type="entry name" value="Ig-like_fold"/>
</dbReference>
<evidence type="ECO:0000259" key="3">
    <source>
        <dbReference type="Pfam" id="PF12849"/>
    </source>
</evidence>
<dbReference type="RefSeq" id="WP_179666919.1">
    <property type="nucleotide sequence ID" value="NZ_JACCFP010000001.1"/>
</dbReference>
<sequence length="522" mass="52502">MFVRKTLMGVLAGALAATAVWSAAPAHAETLPDDTTFTPVANDLIGVGSDTSQHAVKLLADAYNAANPGAGYRVATFQALGGGQIPLPSGDINRPNGSGAGKSLLYGAGDNADIDYARSSSGLNDAEKAAGLQAIPFALDSLQMAVSANVASNAPVKLTPAQIVSIYKGDITNWNEVGGSAGTIVPMIPQSGSGTRSFFIGELKKMNAGVDVVLAAGVQEVQEHEDDPIKGNANAIAPFSVGRAGLTPGTLRLLSTTANGGWNADRALYNVVRQADAASAKVQAVFGSAGFFCSDAATDLINEAGFGQLARPGDGGVCGQVGQSSATNFTLNLPAEPIETTTSVAGTSPGAKKATLKATVASSPTAQGTVDFFEGETKVGSAPLVGGVATLNLTGVAPGKHSYTATFVPAEDTDFVESSDATPAVVTVKTSATIAESFPSAVKKGARAKGTVTVTLAGISAKATGKVVVKKGAKTVGSGTLSNGKVTITLVKLAKGKNSLTISWAGDKNGVKATKSFTITQK</sequence>
<organism evidence="5 6">
    <name type="scientific">Nocardioides thalensis</name>
    <dbReference type="NCBI Taxonomy" id="1914755"/>
    <lineage>
        <taxon>Bacteria</taxon>
        <taxon>Bacillati</taxon>
        <taxon>Actinomycetota</taxon>
        <taxon>Actinomycetes</taxon>
        <taxon>Propionibacteriales</taxon>
        <taxon>Nocardioidaceae</taxon>
        <taxon>Nocardioides</taxon>
    </lineage>
</organism>
<dbReference type="AlphaFoldDB" id="A0A853C117"/>
<dbReference type="InterPro" id="IPR032109">
    <property type="entry name" value="Big_3_5"/>
</dbReference>
<proteinExistence type="predicted"/>
<feature type="chain" id="PRO_5032776413" evidence="2">
    <location>
        <begin position="29"/>
        <end position="522"/>
    </location>
</feature>
<feature type="domain" description="Bacterial Ig-like" evidence="4">
    <location>
        <begin position="439"/>
        <end position="516"/>
    </location>
</feature>
<dbReference type="SUPFAM" id="SSF53850">
    <property type="entry name" value="Periplasmic binding protein-like II"/>
    <property type="match status" value="1"/>
</dbReference>
<evidence type="ECO:0000259" key="4">
    <source>
        <dbReference type="Pfam" id="PF16640"/>
    </source>
</evidence>
<feature type="domain" description="PBP" evidence="3">
    <location>
        <begin position="39"/>
        <end position="206"/>
    </location>
</feature>
<evidence type="ECO:0000313" key="6">
    <source>
        <dbReference type="Proteomes" id="UP000530424"/>
    </source>
</evidence>
<evidence type="ECO:0000256" key="2">
    <source>
        <dbReference type="SAM" id="SignalP"/>
    </source>
</evidence>
<dbReference type="Pfam" id="PF16640">
    <property type="entry name" value="Big_3_5"/>
    <property type="match status" value="2"/>
</dbReference>
<dbReference type="Gene3D" id="2.60.40.10">
    <property type="entry name" value="Immunoglobulins"/>
    <property type="match status" value="2"/>
</dbReference>